<evidence type="ECO:0000256" key="1">
    <source>
        <dbReference type="SAM" id="Coils"/>
    </source>
</evidence>
<dbReference type="AlphaFoldDB" id="A0A2N1J4B1"/>
<feature type="coiled-coil region" evidence="1">
    <location>
        <begin position="42"/>
        <end position="76"/>
    </location>
</feature>
<comment type="caution">
    <text evidence="3">The sequence shown here is derived from an EMBL/GenBank/DDBJ whole genome shotgun (WGS) entry which is preliminary data.</text>
</comment>
<reference evidence="3 4" key="1">
    <citation type="submission" date="2017-09" db="EMBL/GenBank/DDBJ databases">
        <title>Genomics of the genus Arcobacter.</title>
        <authorList>
            <person name="Perez-Cataluna A."/>
            <person name="Figueras M.J."/>
            <person name="Salas-Masso N."/>
        </authorList>
    </citation>
    <scope>NUCLEOTIDE SEQUENCE [LARGE SCALE GENOMIC DNA]</scope>
    <source>
        <strain evidence="3 4">DSM 18005</strain>
    </source>
</reference>
<keyword evidence="2" id="KW-0472">Membrane</keyword>
<dbReference type="Proteomes" id="UP000233248">
    <property type="component" value="Unassembled WGS sequence"/>
</dbReference>
<feature type="transmembrane region" description="Helical" evidence="2">
    <location>
        <begin position="12"/>
        <end position="35"/>
    </location>
</feature>
<proteinExistence type="predicted"/>
<dbReference type="RefSeq" id="WP_101184090.1">
    <property type="nucleotide sequence ID" value="NZ_CP031218.1"/>
</dbReference>
<dbReference type="EMBL" id="NXIF01000016">
    <property type="protein sequence ID" value="PKI81407.1"/>
    <property type="molecule type" value="Genomic_DNA"/>
</dbReference>
<name>A0A2N1J4B1_9BACT</name>
<evidence type="ECO:0000256" key="2">
    <source>
        <dbReference type="SAM" id="Phobius"/>
    </source>
</evidence>
<dbReference type="KEGG" id="ahs:AHALO_2575"/>
<organism evidence="3 4">
    <name type="scientific">Malaciobacter halophilus</name>
    <dbReference type="NCBI Taxonomy" id="197482"/>
    <lineage>
        <taxon>Bacteria</taxon>
        <taxon>Pseudomonadati</taxon>
        <taxon>Campylobacterota</taxon>
        <taxon>Epsilonproteobacteria</taxon>
        <taxon>Campylobacterales</taxon>
        <taxon>Arcobacteraceae</taxon>
        <taxon>Malaciobacter</taxon>
    </lineage>
</organism>
<evidence type="ECO:0000313" key="3">
    <source>
        <dbReference type="EMBL" id="PKI81407.1"/>
    </source>
</evidence>
<protein>
    <submittedName>
        <fullName evidence="3">Septum formation initiator</fullName>
    </submittedName>
</protein>
<keyword evidence="4" id="KW-1185">Reference proteome</keyword>
<keyword evidence="2" id="KW-0812">Transmembrane</keyword>
<evidence type="ECO:0000313" key="4">
    <source>
        <dbReference type="Proteomes" id="UP000233248"/>
    </source>
</evidence>
<gene>
    <name evidence="3" type="ORF">CP960_04330</name>
</gene>
<keyword evidence="2" id="KW-1133">Transmembrane helix</keyword>
<accession>A0A2N1J4B1</accession>
<sequence>MKRKIHEIKKFSVIAIVSIAITLFLSYHVAIILFGSNSLEVYNSLKDKRVYLVNEIKRLQEENAHLQKEYFELKNLEPEQ</sequence>
<keyword evidence="1" id="KW-0175">Coiled coil</keyword>
<dbReference type="OrthoDB" id="5373216at2"/>